<feature type="compositionally biased region" description="Low complexity" evidence="1">
    <location>
        <begin position="92"/>
        <end position="110"/>
    </location>
</feature>
<sequence length="153" mass="16930">MPSSHPRSTSIFASIPYHVCRSGSTYCLTALSDTIILHKLSLAGSLAAALRQHQQQQLHFAADTISRALHTSHNSTAEKVSEFITRSHRSLAPPGASTSSKATSTAGAPSHQDKTMLVDETEDWRKEDRLDALYDTIEIKEYDDGSHWRRPTQ</sequence>
<comment type="caution">
    <text evidence="2">The sequence shown here is derived from an EMBL/GenBank/DDBJ whole genome shotgun (WGS) entry which is preliminary data.</text>
</comment>
<dbReference type="EMBL" id="JBBWRZ010000002">
    <property type="protein sequence ID" value="KAK8243488.1"/>
    <property type="molecule type" value="Genomic_DNA"/>
</dbReference>
<evidence type="ECO:0000313" key="3">
    <source>
        <dbReference type="Proteomes" id="UP001492380"/>
    </source>
</evidence>
<proteinExistence type="predicted"/>
<accession>A0ABR1YXU5</accession>
<feature type="compositionally biased region" description="Basic and acidic residues" evidence="1">
    <location>
        <begin position="111"/>
        <end position="122"/>
    </location>
</feature>
<keyword evidence="3" id="KW-1185">Reference proteome</keyword>
<evidence type="ECO:0000256" key="1">
    <source>
        <dbReference type="SAM" id="MobiDB-lite"/>
    </source>
</evidence>
<reference evidence="2 3" key="1">
    <citation type="submission" date="2024-04" db="EMBL/GenBank/DDBJ databases">
        <title>Phyllosticta paracitricarpa is synonymous to the EU quarantine fungus P. citricarpa based on phylogenomic analyses.</title>
        <authorList>
            <consortium name="Lawrence Berkeley National Laboratory"/>
            <person name="Van Ingen-Buijs V.A."/>
            <person name="Van Westerhoven A.C."/>
            <person name="Haridas S."/>
            <person name="Skiadas P."/>
            <person name="Martin F."/>
            <person name="Groenewald J.Z."/>
            <person name="Crous P.W."/>
            <person name="Seidl M.F."/>
        </authorList>
    </citation>
    <scope>NUCLEOTIDE SEQUENCE [LARGE SCALE GENOMIC DNA]</scope>
    <source>
        <strain evidence="2 3">CBS 123374</strain>
    </source>
</reference>
<organism evidence="2 3">
    <name type="scientific">Phyllosticta capitalensis</name>
    <dbReference type="NCBI Taxonomy" id="121624"/>
    <lineage>
        <taxon>Eukaryota</taxon>
        <taxon>Fungi</taxon>
        <taxon>Dikarya</taxon>
        <taxon>Ascomycota</taxon>
        <taxon>Pezizomycotina</taxon>
        <taxon>Dothideomycetes</taxon>
        <taxon>Dothideomycetes incertae sedis</taxon>
        <taxon>Botryosphaeriales</taxon>
        <taxon>Phyllostictaceae</taxon>
        <taxon>Phyllosticta</taxon>
    </lineage>
</organism>
<protein>
    <submittedName>
        <fullName evidence="2">Uncharacterized protein</fullName>
    </submittedName>
</protein>
<name>A0ABR1YXU5_9PEZI</name>
<gene>
    <name evidence="2" type="ORF">HDK90DRAFT_462422</name>
</gene>
<dbReference type="Proteomes" id="UP001492380">
    <property type="component" value="Unassembled WGS sequence"/>
</dbReference>
<evidence type="ECO:0000313" key="2">
    <source>
        <dbReference type="EMBL" id="KAK8243488.1"/>
    </source>
</evidence>
<feature type="region of interest" description="Disordered" evidence="1">
    <location>
        <begin position="76"/>
        <end position="122"/>
    </location>
</feature>